<comment type="caution">
    <text evidence="3">The sequence shown here is derived from an EMBL/GenBank/DDBJ whole genome shotgun (WGS) entry which is preliminary data.</text>
</comment>
<dbReference type="Gene3D" id="2.60.200.20">
    <property type="match status" value="1"/>
</dbReference>
<keyword evidence="4" id="KW-1185">Reference proteome</keyword>
<accession>A0ABN3S791</accession>
<name>A0ABN3S791_9ACTN</name>
<proteinExistence type="predicted"/>
<dbReference type="InterPro" id="IPR008984">
    <property type="entry name" value="SMAD_FHA_dom_sf"/>
</dbReference>
<sequence length="204" mass="22909">MRRGTVVAWTPAHRRPENYAMTSLQFPARPSDADRERALELLREGAAEGRLSQDTFLRRLELVLSAQQHSELALATADLERHGKVQGLVLRMVGRVSAFHIRLRRAWRTERLPKLLLPEPGPFPLSIGRAPGVGLRLNHETVSRHHAELRSEGTGWMLRDLGSTNGTCVNGRRLVGEIAVGPGDHIRFGHVDYVLTERQAQSER</sequence>
<feature type="domain" description="FHA" evidence="2">
    <location>
        <begin position="125"/>
        <end position="174"/>
    </location>
</feature>
<dbReference type="InterPro" id="IPR000253">
    <property type="entry name" value="FHA_dom"/>
</dbReference>
<dbReference type="InterPro" id="IPR012551">
    <property type="entry name" value="DUF1707_SHOCT-like"/>
</dbReference>
<evidence type="ECO:0000313" key="4">
    <source>
        <dbReference type="Proteomes" id="UP001500994"/>
    </source>
</evidence>
<dbReference type="Pfam" id="PF00498">
    <property type="entry name" value="FHA"/>
    <property type="match status" value="1"/>
</dbReference>
<keyword evidence="1" id="KW-0597">Phosphoprotein</keyword>
<evidence type="ECO:0000256" key="1">
    <source>
        <dbReference type="ARBA" id="ARBA00022553"/>
    </source>
</evidence>
<evidence type="ECO:0000259" key="2">
    <source>
        <dbReference type="PROSITE" id="PS50006"/>
    </source>
</evidence>
<organism evidence="3 4">
    <name type="scientific">Streptomyces lunalinharesii</name>
    <dbReference type="NCBI Taxonomy" id="333384"/>
    <lineage>
        <taxon>Bacteria</taxon>
        <taxon>Bacillati</taxon>
        <taxon>Actinomycetota</taxon>
        <taxon>Actinomycetes</taxon>
        <taxon>Kitasatosporales</taxon>
        <taxon>Streptomycetaceae</taxon>
        <taxon>Streptomyces</taxon>
    </lineage>
</organism>
<dbReference type="EMBL" id="BAAARK010000014">
    <property type="protein sequence ID" value="GAA2669814.1"/>
    <property type="molecule type" value="Genomic_DNA"/>
</dbReference>
<dbReference type="Proteomes" id="UP001500994">
    <property type="component" value="Unassembled WGS sequence"/>
</dbReference>
<dbReference type="SUPFAM" id="SSF49879">
    <property type="entry name" value="SMAD/FHA domain"/>
    <property type="match status" value="1"/>
</dbReference>
<gene>
    <name evidence="3" type="ORF">GCM10009864_44730</name>
</gene>
<dbReference type="CDD" id="cd00060">
    <property type="entry name" value="FHA"/>
    <property type="match status" value="1"/>
</dbReference>
<dbReference type="Pfam" id="PF08044">
    <property type="entry name" value="DUF1707"/>
    <property type="match status" value="1"/>
</dbReference>
<dbReference type="PROSITE" id="PS50006">
    <property type="entry name" value="FHA_DOMAIN"/>
    <property type="match status" value="1"/>
</dbReference>
<reference evidence="3 4" key="1">
    <citation type="journal article" date="2019" name="Int. J. Syst. Evol. Microbiol.">
        <title>The Global Catalogue of Microorganisms (GCM) 10K type strain sequencing project: providing services to taxonomists for standard genome sequencing and annotation.</title>
        <authorList>
            <consortium name="The Broad Institute Genomics Platform"/>
            <consortium name="The Broad Institute Genome Sequencing Center for Infectious Disease"/>
            <person name="Wu L."/>
            <person name="Ma J."/>
        </authorList>
    </citation>
    <scope>NUCLEOTIDE SEQUENCE [LARGE SCALE GENOMIC DNA]</scope>
    <source>
        <strain evidence="3 4">JCM 16374</strain>
    </source>
</reference>
<protein>
    <submittedName>
        <fullName evidence="3">DUF1707 and FHA domain-containing protein</fullName>
    </submittedName>
</protein>
<dbReference type="SMART" id="SM00240">
    <property type="entry name" value="FHA"/>
    <property type="match status" value="1"/>
</dbReference>
<dbReference type="PANTHER" id="PTHR23308">
    <property type="entry name" value="NUCLEAR INHIBITOR OF PROTEIN PHOSPHATASE-1"/>
    <property type="match status" value="1"/>
</dbReference>
<dbReference type="InterPro" id="IPR050923">
    <property type="entry name" value="Cell_Proc_Reg/RNA_Proc"/>
</dbReference>
<evidence type="ECO:0000313" key="3">
    <source>
        <dbReference type="EMBL" id="GAA2669814.1"/>
    </source>
</evidence>